<feature type="compositionally biased region" description="Basic and acidic residues" evidence="1">
    <location>
        <begin position="789"/>
        <end position="799"/>
    </location>
</feature>
<organism evidence="2 3">
    <name type="scientific">Mycena metata</name>
    <dbReference type="NCBI Taxonomy" id="1033252"/>
    <lineage>
        <taxon>Eukaryota</taxon>
        <taxon>Fungi</taxon>
        <taxon>Dikarya</taxon>
        <taxon>Basidiomycota</taxon>
        <taxon>Agaricomycotina</taxon>
        <taxon>Agaricomycetes</taxon>
        <taxon>Agaricomycetidae</taxon>
        <taxon>Agaricales</taxon>
        <taxon>Marasmiineae</taxon>
        <taxon>Mycenaceae</taxon>
        <taxon>Mycena</taxon>
    </lineage>
</organism>
<feature type="compositionally biased region" description="Basic and acidic residues" evidence="1">
    <location>
        <begin position="450"/>
        <end position="461"/>
    </location>
</feature>
<evidence type="ECO:0000256" key="1">
    <source>
        <dbReference type="SAM" id="MobiDB-lite"/>
    </source>
</evidence>
<protein>
    <submittedName>
        <fullName evidence="2">Uncharacterized protein</fullName>
    </submittedName>
</protein>
<feature type="region of interest" description="Disordered" evidence="1">
    <location>
        <begin position="621"/>
        <end position="645"/>
    </location>
</feature>
<feature type="region of interest" description="Disordered" evidence="1">
    <location>
        <begin position="749"/>
        <end position="849"/>
    </location>
</feature>
<gene>
    <name evidence="2" type="ORF">B0H16DRAFT_1721869</name>
</gene>
<accession>A0AAD7J7N9</accession>
<dbReference type="EMBL" id="JARKIB010000047">
    <property type="protein sequence ID" value="KAJ7756266.1"/>
    <property type="molecule type" value="Genomic_DNA"/>
</dbReference>
<feature type="compositionally biased region" description="Low complexity" evidence="1">
    <location>
        <begin position="766"/>
        <end position="779"/>
    </location>
</feature>
<dbReference type="AlphaFoldDB" id="A0AAD7J7N9"/>
<keyword evidence="3" id="KW-1185">Reference proteome</keyword>
<proteinExistence type="predicted"/>
<feature type="region of interest" description="Disordered" evidence="1">
    <location>
        <begin position="968"/>
        <end position="993"/>
    </location>
</feature>
<name>A0AAD7J7N9_9AGAR</name>
<sequence length="993" mass="113344">MSPSFDSRKFSTSRLRSAHGYDDEPVIDDGLTFRLPRFDDYHSRIIERRGAKWMIWSPNSRQDPFYPGAYVHQQPLPLPSEKEQLRTDGHGGRWDYTHSPQHYSSTRPWLGFIVRPGFQEPFDVEYDEVYSVWESTSPEGGRIPPDVCQALAERNDLLEEQIRSLLADAARIGGNVVSQRPRYPDSPTLFGLTNIDRYEKLLDRLTECQRGIKEKAAWVTFVRTWVLNPPSVEFELRDGVIRAEEKYIGTWLNGEHPEFGWWFLTRAAIPCFIINRLGNRIPATAQLTTFTERTPVVGLQSPYYEYDRIALANGGRFTTAEVGYLRATRTERNGLDLARSDLRWQLKMPHLCALPYTRGLAVREPTPLSVESPLPDSTTLPAEASTDVEMPRAVPLEELSRLPGTGRDESNLPPPIAPAANSKGSWVIFAETDPQEKDPGYTDDQPVMLERGKNSRGKGDMEDGQEMWYCRERKRKLIFDELPRLKAEFADDPEFGRPVPPWKFWHPGDGKWVKRAPSEWMYRREKPDPRRVGETFRPAEVAEAIEREVEMQVETELRVADREATPALSDDGVSLGSESSKSPSPIHQGIEYGEALRVVTTTPLSESDIVMKEVEMGEVAEEEGGSVEGNEAAATEIPYTDSNDREPTQFVRIMGSSLNFSTQDMVDWIGVGGMQRVRRMWRIVVRGYTVDFVLEAEDRTVATRIVQDASADNRFRNNARFLEREEMYNATRGLEEQLSRLPLSRRVAPAYPPFRPEGRGRPQSNRSYSSSSYSRSPSPKRGIKRSRSRSQERGREQRLRRLSPPRPPFIPRRPPFPSSSLPFAVRPRTPPNAPRAMLPTARLGQPTLPPPPPPVPYATRPRIPAVGARSTSEAPALLRRMTATPLPVAPSLLDRLRPAPALERKSLMKRVEVTLEERISVDIEFKPRHRPHRRTHKRINKLVDEEMEIARPVLETYPWTDAEIDFFIDQEEGPPPPDEMYEPFGDFYDTDEE</sequence>
<comment type="caution">
    <text evidence="2">The sequence shown here is derived from an EMBL/GenBank/DDBJ whole genome shotgun (WGS) entry which is preliminary data.</text>
</comment>
<evidence type="ECO:0000313" key="2">
    <source>
        <dbReference type="EMBL" id="KAJ7756266.1"/>
    </source>
</evidence>
<evidence type="ECO:0000313" key="3">
    <source>
        <dbReference type="Proteomes" id="UP001215598"/>
    </source>
</evidence>
<feature type="compositionally biased region" description="Low complexity" evidence="1">
    <location>
        <begin position="574"/>
        <end position="584"/>
    </location>
</feature>
<feature type="region of interest" description="Disordered" evidence="1">
    <location>
        <begin position="367"/>
        <end position="386"/>
    </location>
</feature>
<feature type="region of interest" description="Disordered" evidence="1">
    <location>
        <begin position="557"/>
        <end position="587"/>
    </location>
</feature>
<feature type="region of interest" description="Disordered" evidence="1">
    <location>
        <begin position="434"/>
        <end position="461"/>
    </location>
</feature>
<feature type="compositionally biased region" description="Pro residues" evidence="1">
    <location>
        <begin position="804"/>
        <end position="817"/>
    </location>
</feature>
<dbReference type="Proteomes" id="UP001215598">
    <property type="component" value="Unassembled WGS sequence"/>
</dbReference>
<reference evidence="2" key="1">
    <citation type="submission" date="2023-03" db="EMBL/GenBank/DDBJ databases">
        <title>Massive genome expansion in bonnet fungi (Mycena s.s.) driven by repeated elements and novel gene families across ecological guilds.</title>
        <authorList>
            <consortium name="Lawrence Berkeley National Laboratory"/>
            <person name="Harder C.B."/>
            <person name="Miyauchi S."/>
            <person name="Viragh M."/>
            <person name="Kuo A."/>
            <person name="Thoen E."/>
            <person name="Andreopoulos B."/>
            <person name="Lu D."/>
            <person name="Skrede I."/>
            <person name="Drula E."/>
            <person name="Henrissat B."/>
            <person name="Morin E."/>
            <person name="Kohler A."/>
            <person name="Barry K."/>
            <person name="LaButti K."/>
            <person name="Morin E."/>
            <person name="Salamov A."/>
            <person name="Lipzen A."/>
            <person name="Mereny Z."/>
            <person name="Hegedus B."/>
            <person name="Baldrian P."/>
            <person name="Stursova M."/>
            <person name="Weitz H."/>
            <person name="Taylor A."/>
            <person name="Grigoriev I.V."/>
            <person name="Nagy L.G."/>
            <person name="Martin F."/>
            <person name="Kauserud H."/>
        </authorList>
    </citation>
    <scope>NUCLEOTIDE SEQUENCE</scope>
    <source>
        <strain evidence="2">CBHHK182m</strain>
    </source>
</reference>